<evidence type="ECO:0000256" key="4">
    <source>
        <dbReference type="ARBA" id="ARBA00022840"/>
    </source>
</evidence>
<evidence type="ECO:0000256" key="3">
    <source>
        <dbReference type="ARBA" id="ARBA00022741"/>
    </source>
</evidence>
<dbReference type="FunFam" id="3.40.50.300:FF:000218">
    <property type="entry name" value="Multidrug ABC transporter ATP-binding protein"/>
    <property type="match status" value="1"/>
</dbReference>
<dbReference type="PROSITE" id="PS00211">
    <property type="entry name" value="ABC_TRANSPORTER_1"/>
    <property type="match status" value="1"/>
</dbReference>
<dbReference type="EMBL" id="JAZHOG010000006">
    <property type="protein sequence ID" value="MEJ8568098.1"/>
    <property type="molecule type" value="Genomic_DNA"/>
</dbReference>
<evidence type="ECO:0000259" key="9">
    <source>
        <dbReference type="PROSITE" id="PS50929"/>
    </source>
</evidence>
<reference evidence="10 11" key="1">
    <citation type="submission" date="2024-02" db="EMBL/GenBank/DDBJ databases">
        <title>A novel Wenzhouxiangellaceae bacterium, isolated from coastal sediments.</title>
        <authorList>
            <person name="Du Z.-J."/>
            <person name="Ye Y.-Q."/>
            <person name="Zhang X.-Y."/>
        </authorList>
    </citation>
    <scope>NUCLEOTIDE SEQUENCE [LARGE SCALE GENOMIC DNA]</scope>
    <source>
        <strain evidence="10 11">CH-27</strain>
    </source>
</reference>
<dbReference type="Pfam" id="PF00664">
    <property type="entry name" value="ABC_membrane"/>
    <property type="match status" value="1"/>
</dbReference>
<dbReference type="Gene3D" id="3.40.50.300">
    <property type="entry name" value="P-loop containing nucleotide triphosphate hydrolases"/>
    <property type="match status" value="1"/>
</dbReference>
<dbReference type="PANTHER" id="PTHR43394">
    <property type="entry name" value="ATP-DEPENDENT PERMEASE MDL1, MITOCHONDRIAL"/>
    <property type="match status" value="1"/>
</dbReference>
<dbReference type="GO" id="GO:0015421">
    <property type="term" value="F:ABC-type oligopeptide transporter activity"/>
    <property type="evidence" value="ECO:0007669"/>
    <property type="project" value="TreeGrafter"/>
</dbReference>
<dbReference type="PROSITE" id="PS50929">
    <property type="entry name" value="ABC_TM1F"/>
    <property type="match status" value="1"/>
</dbReference>
<dbReference type="InterPro" id="IPR003439">
    <property type="entry name" value="ABC_transporter-like_ATP-bd"/>
</dbReference>
<dbReference type="Pfam" id="PF00005">
    <property type="entry name" value="ABC_tran"/>
    <property type="match status" value="1"/>
</dbReference>
<dbReference type="GO" id="GO:0090374">
    <property type="term" value="P:oligopeptide export from mitochondrion"/>
    <property type="evidence" value="ECO:0007669"/>
    <property type="project" value="TreeGrafter"/>
</dbReference>
<keyword evidence="6 7" id="KW-0472">Membrane</keyword>
<keyword evidence="5 7" id="KW-1133">Transmembrane helix</keyword>
<dbReference type="GO" id="GO:0016887">
    <property type="term" value="F:ATP hydrolysis activity"/>
    <property type="evidence" value="ECO:0007669"/>
    <property type="project" value="InterPro"/>
</dbReference>
<comment type="subcellular location">
    <subcellularLocation>
        <location evidence="1">Cell membrane</location>
        <topology evidence="1">Multi-pass membrane protein</topology>
    </subcellularLocation>
</comment>
<evidence type="ECO:0000256" key="7">
    <source>
        <dbReference type="SAM" id="Phobius"/>
    </source>
</evidence>
<dbReference type="InterPro" id="IPR036640">
    <property type="entry name" value="ABC1_TM_sf"/>
</dbReference>
<keyword evidence="3" id="KW-0547">Nucleotide-binding</keyword>
<proteinExistence type="predicted"/>
<dbReference type="NCBIfam" id="TIGR02204">
    <property type="entry name" value="MsbA_rel"/>
    <property type="match status" value="1"/>
</dbReference>
<gene>
    <name evidence="10" type="ORF">V3330_10715</name>
</gene>
<evidence type="ECO:0000313" key="11">
    <source>
        <dbReference type="Proteomes" id="UP001359886"/>
    </source>
</evidence>
<dbReference type="PROSITE" id="PS50893">
    <property type="entry name" value="ABC_TRANSPORTER_2"/>
    <property type="match status" value="1"/>
</dbReference>
<dbReference type="PANTHER" id="PTHR43394:SF1">
    <property type="entry name" value="ATP-BINDING CASSETTE SUB-FAMILY B MEMBER 10, MITOCHONDRIAL"/>
    <property type="match status" value="1"/>
</dbReference>
<dbReference type="SUPFAM" id="SSF90123">
    <property type="entry name" value="ABC transporter transmembrane region"/>
    <property type="match status" value="1"/>
</dbReference>
<dbReference type="GO" id="GO:0005886">
    <property type="term" value="C:plasma membrane"/>
    <property type="evidence" value="ECO:0007669"/>
    <property type="project" value="UniProtKB-SubCell"/>
</dbReference>
<evidence type="ECO:0000256" key="2">
    <source>
        <dbReference type="ARBA" id="ARBA00022692"/>
    </source>
</evidence>
<feature type="transmembrane region" description="Helical" evidence="7">
    <location>
        <begin position="72"/>
        <end position="93"/>
    </location>
</feature>
<dbReference type="InterPro" id="IPR027417">
    <property type="entry name" value="P-loop_NTPase"/>
</dbReference>
<sequence length="600" mass="65100">MAEAGGVDRPASRSLKPLAALWPFIRPYRRTLVAAMAALLIAGAAMLTMPVALRYLIDNGFIAQDVTTVNRYFGWFLLAALVFSVFAALRYYLVTWLGERVVADIRDAVYRKVVRMDPAFFEVTRTGEVLSRLTTDTTLVQTISGVGLSMALRHSLSLVGGLALLVLTSPKLAGYTLIGIPLVVLPVITVGRRIRKLSRQSQDRVADTSALADETLNAMQTVQAFTLEELQSRRYREAVTSSFRTAVRRLRMNAFLTGMSVALVFSAITLILWAGSRAVLAGAMTGGQLAQFLMYALVVGGSSAALSGLWGEIQRAAGAMERLAELLRAKPEIVVPAEPTPMPARVQGRIAFEGVGFHYPSRPDTPALEDFSLQVASGETVALVGPSGAGKSTVFQLLLRFYDVQSGSIRIDGIDISQTDPRALRSQIGLVPQETVLFGTTALENIRYGRPEATDAEVRRAAEMAAADEFIEALPEGYDTYLGERGTRLSGGQRQRIAIARAILKDPPILLLDEATSSLDATSEQLVQQALEGLMHDRTTLVIAHRLATIQKVSRILVMQHGRVQASGNHHELIASNPLYAQLAALQFDLDQPGQQTESA</sequence>
<organism evidence="10 11">
    <name type="scientific">Elongatibacter sediminis</name>
    <dbReference type="NCBI Taxonomy" id="3119006"/>
    <lineage>
        <taxon>Bacteria</taxon>
        <taxon>Pseudomonadati</taxon>
        <taxon>Pseudomonadota</taxon>
        <taxon>Gammaproteobacteria</taxon>
        <taxon>Chromatiales</taxon>
        <taxon>Wenzhouxiangellaceae</taxon>
        <taxon>Elongatibacter</taxon>
    </lineage>
</organism>
<dbReference type="InterPro" id="IPR017871">
    <property type="entry name" value="ABC_transporter-like_CS"/>
</dbReference>
<keyword evidence="11" id="KW-1185">Reference proteome</keyword>
<protein>
    <submittedName>
        <fullName evidence="10">ABC transporter transmembrane domain-containing protein</fullName>
    </submittedName>
</protein>
<evidence type="ECO:0000256" key="1">
    <source>
        <dbReference type="ARBA" id="ARBA00004651"/>
    </source>
</evidence>
<evidence type="ECO:0000256" key="5">
    <source>
        <dbReference type="ARBA" id="ARBA00022989"/>
    </source>
</evidence>
<feature type="transmembrane region" description="Helical" evidence="7">
    <location>
        <begin position="173"/>
        <end position="191"/>
    </location>
</feature>
<dbReference type="SUPFAM" id="SSF52540">
    <property type="entry name" value="P-loop containing nucleoside triphosphate hydrolases"/>
    <property type="match status" value="1"/>
</dbReference>
<accession>A0AAW9RJ52</accession>
<feature type="transmembrane region" description="Helical" evidence="7">
    <location>
        <begin position="150"/>
        <end position="167"/>
    </location>
</feature>
<evidence type="ECO:0000256" key="6">
    <source>
        <dbReference type="ARBA" id="ARBA00023136"/>
    </source>
</evidence>
<dbReference type="RefSeq" id="WP_354695420.1">
    <property type="nucleotide sequence ID" value="NZ_JAZHOG010000006.1"/>
</dbReference>
<comment type="caution">
    <text evidence="10">The sequence shown here is derived from an EMBL/GenBank/DDBJ whole genome shotgun (WGS) entry which is preliminary data.</text>
</comment>
<keyword evidence="4" id="KW-0067">ATP-binding</keyword>
<dbReference type="InterPro" id="IPR011918">
    <property type="entry name" value="ABC_MsbA_ATP-bd"/>
</dbReference>
<feature type="transmembrane region" description="Helical" evidence="7">
    <location>
        <begin position="293"/>
        <end position="313"/>
    </location>
</feature>
<dbReference type="InterPro" id="IPR011527">
    <property type="entry name" value="ABC1_TM_dom"/>
</dbReference>
<dbReference type="InterPro" id="IPR039421">
    <property type="entry name" value="Type_1_exporter"/>
</dbReference>
<name>A0AAW9RJ52_9GAMM</name>
<keyword evidence="2 7" id="KW-0812">Transmembrane</keyword>
<dbReference type="AlphaFoldDB" id="A0AAW9RJ52"/>
<feature type="transmembrane region" description="Helical" evidence="7">
    <location>
        <begin position="32"/>
        <end position="52"/>
    </location>
</feature>
<dbReference type="CDD" id="cd03249">
    <property type="entry name" value="ABC_MTABC3_MDL1_MDL2"/>
    <property type="match status" value="1"/>
</dbReference>
<dbReference type="SMART" id="SM00382">
    <property type="entry name" value="AAA"/>
    <property type="match status" value="1"/>
</dbReference>
<dbReference type="InterPro" id="IPR003593">
    <property type="entry name" value="AAA+_ATPase"/>
</dbReference>
<dbReference type="GO" id="GO:0005524">
    <property type="term" value="F:ATP binding"/>
    <property type="evidence" value="ECO:0007669"/>
    <property type="project" value="UniProtKB-KW"/>
</dbReference>
<dbReference type="Proteomes" id="UP001359886">
    <property type="component" value="Unassembled WGS sequence"/>
</dbReference>
<feature type="domain" description="ABC transmembrane type-1" evidence="9">
    <location>
        <begin position="33"/>
        <end position="315"/>
    </location>
</feature>
<feature type="transmembrane region" description="Helical" evidence="7">
    <location>
        <begin position="254"/>
        <end position="273"/>
    </location>
</feature>
<evidence type="ECO:0000259" key="8">
    <source>
        <dbReference type="PROSITE" id="PS50893"/>
    </source>
</evidence>
<feature type="domain" description="ABC transporter" evidence="8">
    <location>
        <begin position="350"/>
        <end position="586"/>
    </location>
</feature>
<dbReference type="Gene3D" id="1.20.1560.10">
    <property type="entry name" value="ABC transporter type 1, transmembrane domain"/>
    <property type="match status" value="1"/>
</dbReference>
<dbReference type="CDD" id="cd18575">
    <property type="entry name" value="ABC_6TM_bac_exporter_ABCB8_10_like"/>
    <property type="match status" value="1"/>
</dbReference>
<evidence type="ECO:0000313" key="10">
    <source>
        <dbReference type="EMBL" id="MEJ8568098.1"/>
    </source>
</evidence>